<reference evidence="11" key="1">
    <citation type="submission" date="2017-01" db="EMBL/GenBank/DDBJ databases">
        <title>Comparative genomics of anhydrobiosis in the tardigrade Hypsibius dujardini.</title>
        <authorList>
            <person name="Yoshida Y."/>
            <person name="Koutsovoulos G."/>
            <person name="Laetsch D."/>
            <person name="Stevens L."/>
            <person name="Kumar S."/>
            <person name="Horikawa D."/>
            <person name="Ishino K."/>
            <person name="Komine S."/>
            <person name="Tomita M."/>
            <person name="Blaxter M."/>
            <person name="Arakawa K."/>
        </authorList>
    </citation>
    <scope>NUCLEOTIDE SEQUENCE [LARGE SCALE GENOMIC DNA]</scope>
    <source>
        <strain evidence="11">Z151</strain>
    </source>
</reference>
<dbReference type="FunFam" id="2.120.10.30:FF:000037">
    <property type="entry name" value="Uncharacterized protein, isoform E"/>
    <property type="match status" value="1"/>
</dbReference>
<feature type="compositionally biased region" description="Polar residues" evidence="8">
    <location>
        <begin position="670"/>
        <end position="679"/>
    </location>
</feature>
<feature type="repeat" description="NHL" evidence="6">
    <location>
        <begin position="851"/>
        <end position="893"/>
    </location>
</feature>
<dbReference type="AlphaFoldDB" id="A0A1W0WEA1"/>
<dbReference type="InterPro" id="IPR027370">
    <property type="entry name" value="Znf-RING_euk"/>
</dbReference>
<dbReference type="InterPro" id="IPR001841">
    <property type="entry name" value="Znf_RING"/>
</dbReference>
<feature type="region of interest" description="Disordered" evidence="8">
    <location>
        <begin position="552"/>
        <end position="620"/>
    </location>
</feature>
<keyword evidence="2" id="KW-0677">Repeat</keyword>
<dbReference type="Gene3D" id="3.30.40.10">
    <property type="entry name" value="Zinc/RING finger domain, C3HC4 (zinc finger)"/>
    <property type="match status" value="1"/>
</dbReference>
<gene>
    <name evidence="10" type="ORF">BV898_12281</name>
</gene>
<sequence length="1034" mass="114327">MSGRRNIEPYDEENDEIAKEKKIIKAKMAAEAIEEAKKKALAPPPVVSHGHPGSADLEQLMTCCICMDRFRVPKMLPCQHSFCAHCLEDLYNCVKRQVKCPECRTEHHCSNPENFPTNLTMVRFMEVHIEAMGGDPADAMTGPPQMQKCGVCGDNAMLLNCGHCDRKVCTDCRDGHAETLKRELTRLTGQVKRGVSRLEESVGWIERNGAQLKTNCAAIKEEIQDSVRRYVKAIKDREELLLNQVNNFLQTESRSMEHMQDNLEEESKSLNTSVEEATKLLGNAETSIEDVMDELATFKEQFQKSLEFLKNFTPDSSEFTKSLKFLRGPSESDLLHQCIVAFGELHVNTMHFNRFVTASERMATQLVERQFEATLAEYNRQQQEEETNGPPARSRGEPIRESSVQPALQLSSNLQFQSEFMTRRVGEDLREYRDRRLESTSPSRYNASAALEFPSRTDFGARESSAPASYLSRVNRLTETSSSGTDSGSVASKRTSDAAAPAVGSSRRQKYKDSRAHTAELGALMESMDNSGRRGSGTDSLDGEVAEALASKGRYARRVESQESTESVSGAGRRQNRAKTSELNDYAVPEPVSNRLFQRETNTPESTGRSANSTRGGTSACEQAINRRRKRFGSVQSQSQDESTLSPAAAAAVYATPSSRPAYTAVSAGRETSPTSTVPSYRRARTPVLDDSDEDLLREAKDREERMPFYSRYLANKAKSREASPTGDYREKSAGRELGASSASSRDSAYLRKGRSSTKLGGRGSEDGQLNWPRGVAVTPNNRVLVADSSNHRVSIYDIEGAFIRSFGSYGSAPGEFDCLAGIAVSSDGKIIVSDRYNHRVSVHDPNGRHLLTFGSEGHLECQFQYPYGVAVSHNSIYVCDKDNARVQKFSLDGRFISKIGGPGVRTNSLNNPHFVCLSPTGDRVFVSDSGNNRIAVFDSRDGSQITSIGGEGTTDGKFQYPRGLAMDENEYLMVGDAGNNRVQIFGNRDYRFVSAFGSWGNVLGEFKGIEGVAVSHDGQILVADRDNHRIQVF</sequence>
<dbReference type="GO" id="GO:0061630">
    <property type="term" value="F:ubiquitin protein ligase activity"/>
    <property type="evidence" value="ECO:0007669"/>
    <property type="project" value="TreeGrafter"/>
</dbReference>
<organism evidence="10 11">
    <name type="scientific">Hypsibius exemplaris</name>
    <name type="common">Freshwater tardigrade</name>
    <dbReference type="NCBI Taxonomy" id="2072580"/>
    <lineage>
        <taxon>Eukaryota</taxon>
        <taxon>Metazoa</taxon>
        <taxon>Ecdysozoa</taxon>
        <taxon>Tardigrada</taxon>
        <taxon>Eutardigrada</taxon>
        <taxon>Parachela</taxon>
        <taxon>Hypsibioidea</taxon>
        <taxon>Hypsibiidae</taxon>
        <taxon>Hypsibius</taxon>
    </lineage>
</organism>
<evidence type="ECO:0000259" key="9">
    <source>
        <dbReference type="PROSITE" id="PS50089"/>
    </source>
</evidence>
<dbReference type="Gene3D" id="2.120.10.30">
    <property type="entry name" value="TolB, C-terminal domain"/>
    <property type="match status" value="3"/>
</dbReference>
<dbReference type="PROSITE" id="PS51125">
    <property type="entry name" value="NHL"/>
    <property type="match status" value="6"/>
</dbReference>
<dbReference type="Pfam" id="PF01436">
    <property type="entry name" value="NHL"/>
    <property type="match status" value="5"/>
</dbReference>
<keyword evidence="4" id="KW-0862">Zinc</keyword>
<dbReference type="GO" id="GO:0043161">
    <property type="term" value="P:proteasome-mediated ubiquitin-dependent protein catabolic process"/>
    <property type="evidence" value="ECO:0007669"/>
    <property type="project" value="TreeGrafter"/>
</dbReference>
<feature type="compositionally biased region" description="Polar residues" evidence="8">
    <location>
        <begin position="595"/>
        <end position="620"/>
    </location>
</feature>
<dbReference type="InterPro" id="IPR011042">
    <property type="entry name" value="6-blade_b-propeller_TolB-like"/>
</dbReference>
<keyword evidence="11" id="KW-1185">Reference proteome</keyword>
<evidence type="ECO:0000313" key="11">
    <source>
        <dbReference type="Proteomes" id="UP000192578"/>
    </source>
</evidence>
<name>A0A1W0WEA1_HYPEX</name>
<dbReference type="GO" id="GO:0008270">
    <property type="term" value="F:zinc ion binding"/>
    <property type="evidence" value="ECO:0007669"/>
    <property type="project" value="UniProtKB-KW"/>
</dbReference>
<evidence type="ECO:0000313" key="10">
    <source>
        <dbReference type="EMBL" id="OQV13536.1"/>
    </source>
</evidence>
<dbReference type="InterPro" id="IPR017907">
    <property type="entry name" value="Znf_RING_CS"/>
</dbReference>
<dbReference type="GO" id="GO:0000209">
    <property type="term" value="P:protein polyubiquitination"/>
    <property type="evidence" value="ECO:0007669"/>
    <property type="project" value="TreeGrafter"/>
</dbReference>
<keyword evidence="1" id="KW-0479">Metal-binding</keyword>
<evidence type="ECO:0000256" key="5">
    <source>
        <dbReference type="PROSITE-ProRule" id="PRU00175"/>
    </source>
</evidence>
<evidence type="ECO:0000256" key="8">
    <source>
        <dbReference type="SAM" id="MobiDB-lite"/>
    </source>
</evidence>
<evidence type="ECO:0000256" key="4">
    <source>
        <dbReference type="ARBA" id="ARBA00022833"/>
    </source>
</evidence>
<feature type="repeat" description="NHL" evidence="6">
    <location>
        <begin position="946"/>
        <end position="989"/>
    </location>
</feature>
<feature type="region of interest" description="Disordered" evidence="8">
    <location>
        <begin position="379"/>
        <end position="408"/>
    </location>
</feature>
<feature type="region of interest" description="Disordered" evidence="8">
    <location>
        <begin position="477"/>
        <end position="514"/>
    </location>
</feature>
<dbReference type="Pfam" id="PF13445">
    <property type="entry name" value="zf-RING_UBOX"/>
    <property type="match status" value="1"/>
</dbReference>
<dbReference type="PANTHER" id="PTHR24104">
    <property type="entry name" value="E3 UBIQUITIN-PROTEIN LIGASE NHLRC1-RELATED"/>
    <property type="match status" value="1"/>
</dbReference>
<dbReference type="PANTHER" id="PTHR24104:SF47">
    <property type="entry name" value="E3 UBIQUITIN-PROTEIN LIGASE NHLRC1"/>
    <property type="match status" value="1"/>
</dbReference>
<dbReference type="SUPFAM" id="SSF57850">
    <property type="entry name" value="RING/U-box"/>
    <property type="match status" value="1"/>
</dbReference>
<dbReference type="EMBL" id="MTYJ01000122">
    <property type="protein sequence ID" value="OQV13536.1"/>
    <property type="molecule type" value="Genomic_DNA"/>
</dbReference>
<feature type="repeat" description="NHL" evidence="6">
    <location>
        <begin position="897"/>
        <end position="941"/>
    </location>
</feature>
<dbReference type="Proteomes" id="UP000192578">
    <property type="component" value="Unassembled WGS sequence"/>
</dbReference>
<evidence type="ECO:0000256" key="6">
    <source>
        <dbReference type="PROSITE-ProRule" id="PRU00504"/>
    </source>
</evidence>
<dbReference type="PROSITE" id="PS50089">
    <property type="entry name" value="ZF_RING_2"/>
    <property type="match status" value="1"/>
</dbReference>
<feature type="repeat" description="NHL" evidence="6">
    <location>
        <begin position="804"/>
        <end position="847"/>
    </location>
</feature>
<evidence type="ECO:0000256" key="1">
    <source>
        <dbReference type="ARBA" id="ARBA00022723"/>
    </source>
</evidence>
<feature type="region of interest" description="Disordered" evidence="8">
    <location>
        <begin position="718"/>
        <end position="774"/>
    </location>
</feature>
<evidence type="ECO:0000256" key="3">
    <source>
        <dbReference type="ARBA" id="ARBA00022771"/>
    </source>
</evidence>
<dbReference type="InterPro" id="IPR050952">
    <property type="entry name" value="TRIM-NHL_E3_ligases"/>
</dbReference>
<accession>A0A1W0WEA1</accession>
<dbReference type="OrthoDB" id="342730at2759"/>
<feature type="repeat" description="NHL" evidence="6">
    <location>
        <begin position="994"/>
        <end position="1034"/>
    </location>
</feature>
<dbReference type="InterPro" id="IPR013083">
    <property type="entry name" value="Znf_RING/FYVE/PHD"/>
</dbReference>
<feature type="coiled-coil region" evidence="7">
    <location>
        <begin position="246"/>
        <end position="301"/>
    </location>
</feature>
<evidence type="ECO:0000256" key="2">
    <source>
        <dbReference type="ARBA" id="ARBA00022737"/>
    </source>
</evidence>
<dbReference type="InterPro" id="IPR001258">
    <property type="entry name" value="NHL_repeat"/>
</dbReference>
<keyword evidence="3 5" id="KW-0863">Zinc-finger</keyword>
<feature type="compositionally biased region" description="Low complexity" evidence="8">
    <location>
        <begin position="480"/>
        <end position="489"/>
    </location>
</feature>
<keyword evidence="7" id="KW-0175">Coiled coil</keyword>
<dbReference type="SMART" id="SM00184">
    <property type="entry name" value="RING"/>
    <property type="match status" value="2"/>
</dbReference>
<comment type="caution">
    <text evidence="10">The sequence shown here is derived from an EMBL/GenBank/DDBJ whole genome shotgun (WGS) entry which is preliminary data.</text>
</comment>
<protein>
    <submittedName>
        <fullName evidence="10">RING finger protein nhl-1</fullName>
    </submittedName>
</protein>
<proteinExistence type="predicted"/>
<evidence type="ECO:0000256" key="7">
    <source>
        <dbReference type="SAM" id="Coils"/>
    </source>
</evidence>
<dbReference type="CDD" id="cd16524">
    <property type="entry name" value="RING-HC_NHL-1-like"/>
    <property type="match status" value="1"/>
</dbReference>
<dbReference type="SUPFAM" id="SSF101898">
    <property type="entry name" value="NHL repeat"/>
    <property type="match status" value="1"/>
</dbReference>
<feature type="region of interest" description="Disordered" evidence="8">
    <location>
        <begin position="656"/>
        <end position="703"/>
    </location>
</feature>
<feature type="domain" description="RING-type" evidence="9">
    <location>
        <begin position="63"/>
        <end position="104"/>
    </location>
</feature>
<feature type="repeat" description="NHL" evidence="6">
    <location>
        <begin position="757"/>
        <end position="800"/>
    </location>
</feature>
<dbReference type="CDD" id="cd14954">
    <property type="entry name" value="NHL_TRIM71_like"/>
    <property type="match status" value="1"/>
</dbReference>
<dbReference type="PROSITE" id="PS00518">
    <property type="entry name" value="ZF_RING_1"/>
    <property type="match status" value="1"/>
</dbReference>